<reference evidence="2" key="1">
    <citation type="journal article" date="2019" name="Int. J. Syst. Evol. Microbiol.">
        <title>The Global Catalogue of Microorganisms (GCM) 10K type strain sequencing project: providing services to taxonomists for standard genome sequencing and annotation.</title>
        <authorList>
            <consortium name="The Broad Institute Genomics Platform"/>
            <consortium name="The Broad Institute Genome Sequencing Center for Infectious Disease"/>
            <person name="Wu L."/>
            <person name="Ma J."/>
        </authorList>
    </citation>
    <scope>NUCLEOTIDE SEQUENCE [LARGE SCALE GENOMIC DNA]</scope>
    <source>
        <strain evidence="2">LMG 29894</strain>
    </source>
</reference>
<gene>
    <name evidence="1" type="ORF">ACFOW7_05280</name>
</gene>
<dbReference type="Proteomes" id="UP001595791">
    <property type="component" value="Unassembled WGS sequence"/>
</dbReference>
<protein>
    <submittedName>
        <fullName evidence="1">Uncharacterized protein</fullName>
    </submittedName>
</protein>
<comment type="caution">
    <text evidence="1">The sequence shown here is derived from an EMBL/GenBank/DDBJ whole genome shotgun (WGS) entry which is preliminary data.</text>
</comment>
<keyword evidence="2" id="KW-1185">Reference proteome</keyword>
<proteinExistence type="predicted"/>
<sequence>MVFNASVGKPVTVPNRLSIEGTASYHQTIHLWTPNAGGPRTMAEARAIAENNGVYIADDVHFVSVDDALYDAKFGNSYATYGRFNVEGTNSPVMWKASSSTTGGVADASGRINVWVRQSVMDSDYSITAVLGHETYEIEALRTMFQQNGGAMRAGQYLDQVKPGVPNNIHWQAVDFGDQLVRDMLGLGG</sequence>
<dbReference type="RefSeq" id="WP_378161815.1">
    <property type="nucleotide sequence ID" value="NZ_JBHSBU010000001.1"/>
</dbReference>
<dbReference type="EMBL" id="JBHSBU010000001">
    <property type="protein sequence ID" value="MFC4158773.1"/>
    <property type="molecule type" value="Genomic_DNA"/>
</dbReference>
<evidence type="ECO:0000313" key="2">
    <source>
        <dbReference type="Proteomes" id="UP001595791"/>
    </source>
</evidence>
<evidence type="ECO:0000313" key="1">
    <source>
        <dbReference type="EMBL" id="MFC4158773.1"/>
    </source>
</evidence>
<name>A0ABV8MKU3_9NEIS</name>
<accession>A0ABV8MKU3</accession>
<organism evidence="1 2">
    <name type="scientific">Chitinimonas lacunae</name>
    <dbReference type="NCBI Taxonomy" id="1963018"/>
    <lineage>
        <taxon>Bacteria</taxon>
        <taxon>Pseudomonadati</taxon>
        <taxon>Pseudomonadota</taxon>
        <taxon>Betaproteobacteria</taxon>
        <taxon>Neisseriales</taxon>
        <taxon>Chitinibacteraceae</taxon>
        <taxon>Chitinimonas</taxon>
    </lineage>
</organism>